<protein>
    <submittedName>
        <fullName evidence="2">HDC16210</fullName>
    </submittedName>
</protein>
<gene>
    <name evidence="2" type="ORF">HDC16210</name>
</gene>
<reference evidence="2" key="1">
    <citation type="journal article" date="2003" name="Genome Biol.">
        <title>An integrated gene annotation and transcriptional profiling approach towards the full gene content of the Drosophila genome.</title>
        <authorList>
            <person name="Hild M."/>
            <person name="Beckmann B."/>
            <person name="Haas S.A."/>
            <person name="Koch B."/>
            <person name="Solovyev V."/>
            <person name="Busold C."/>
            <person name="Fellenberg K."/>
            <person name="Boutros M."/>
            <person name="Vingron M."/>
            <person name="Sauer F."/>
            <person name="Hoheisel J.D."/>
            <person name="Paro R."/>
        </authorList>
    </citation>
    <scope>NUCLEOTIDE SEQUENCE</scope>
</reference>
<dbReference type="AlphaFoldDB" id="Q6IJ09"/>
<name>Q6IJ09_DROME</name>
<evidence type="ECO:0000313" key="2">
    <source>
        <dbReference type="EMBL" id="DAA04412.1"/>
    </source>
</evidence>
<proteinExistence type="predicted"/>
<accession>Q6IJ09</accession>
<evidence type="ECO:0000256" key="1">
    <source>
        <dbReference type="SAM" id="MobiDB-lite"/>
    </source>
</evidence>
<sequence length="160" mass="18064">MVKRVEVSDPTGEIGQSSDNCRPFVATSAENPEPGNGWKAEEKRENGRPWDVRKINRAGLAVHVLRIRMRNICLFLHGHNRNKNHSDETTTATDDDDRERDGYIRRVCGVQMNSPSKCGSCSLTYTFCAAKRTACIRAFRIYFCSFNVCTSNSPLFDPSE</sequence>
<dbReference type="EMBL" id="BK002907">
    <property type="protein sequence ID" value="DAA04412.1"/>
    <property type="molecule type" value="Genomic_DNA"/>
</dbReference>
<feature type="region of interest" description="Disordered" evidence="1">
    <location>
        <begin position="1"/>
        <end position="47"/>
    </location>
</feature>
<organism evidence="2">
    <name type="scientific">Drosophila melanogaster</name>
    <name type="common">Fruit fly</name>
    <dbReference type="NCBI Taxonomy" id="7227"/>
    <lineage>
        <taxon>Eukaryota</taxon>
        <taxon>Metazoa</taxon>
        <taxon>Ecdysozoa</taxon>
        <taxon>Arthropoda</taxon>
        <taxon>Hexapoda</taxon>
        <taxon>Insecta</taxon>
        <taxon>Pterygota</taxon>
        <taxon>Neoptera</taxon>
        <taxon>Endopterygota</taxon>
        <taxon>Diptera</taxon>
        <taxon>Brachycera</taxon>
        <taxon>Muscomorpha</taxon>
        <taxon>Ephydroidea</taxon>
        <taxon>Drosophilidae</taxon>
        <taxon>Drosophila</taxon>
        <taxon>Sophophora</taxon>
    </lineage>
</organism>